<feature type="transmembrane region" description="Helical" evidence="8">
    <location>
        <begin position="104"/>
        <end position="136"/>
    </location>
</feature>
<keyword evidence="6 8" id="KW-1133">Transmembrane helix</keyword>
<evidence type="ECO:0000313" key="10">
    <source>
        <dbReference type="EMBL" id="MFD0992339.1"/>
    </source>
</evidence>
<feature type="transmembrane region" description="Helical" evidence="8">
    <location>
        <begin position="71"/>
        <end position="92"/>
    </location>
</feature>
<evidence type="ECO:0000313" key="11">
    <source>
        <dbReference type="Proteomes" id="UP001597062"/>
    </source>
</evidence>
<feature type="domain" description="Glycosyltransferase RgtA/B/C/D-like" evidence="9">
    <location>
        <begin position="50"/>
        <end position="204"/>
    </location>
</feature>
<dbReference type="InterPro" id="IPR050297">
    <property type="entry name" value="LipidA_mod_glycosyltrf_83"/>
</dbReference>
<feature type="transmembrane region" description="Helical" evidence="8">
    <location>
        <begin position="315"/>
        <end position="335"/>
    </location>
</feature>
<dbReference type="EC" id="2.4.-.-" evidence="10"/>
<sequence>MKLINYKHLVPAFLIALFIINCIQGATTELLADEAYYWAYSNFMDWGYFDHPPMVAVWIYISKLFFSTGEISVRFFSAITLSVTFYLVWMLIKHPKKHENQWIFVALTASTALFNVYGFITVPDTPLMFFIALFLIGYQKYLEDKSFISYLILSLSMAGMMYSKYQAVLVIFFVLLSNFKIVKDYKIWLTALFSVLLYTPHLYWQVLHEYPSFKYHLFERKQNSSYRFSDTTTHLLNTIAIIGFTFPVVYKAIFKTLKTDNLFFKALHYITFGFIIFFFLSTFKGHAQAQWIVAISIPLIVIPFHYLVDNPKNLKLFKILASITVFFVIILRFAMANDGILPKQFEMHGNKTWALALQKKLNGNTPIFANSYQNPSTYWFYTGERPYEYNAWNSRKNQYDLWNYNRDYVIDNGVEINYFKKDYNDSVRRRNTSFIKLKNIVTPFKEVAKTHVSLKENVIIKPNTNYQVKVNVLNPYQYINQKDIEFKVAFKQKRQKILIDAKIADGILSFTTPSFKEFIPNQYQIIGKIKPMSYFVRMGDVIKIKEQ</sequence>
<evidence type="ECO:0000256" key="5">
    <source>
        <dbReference type="ARBA" id="ARBA00022692"/>
    </source>
</evidence>
<evidence type="ECO:0000256" key="8">
    <source>
        <dbReference type="SAM" id="Phobius"/>
    </source>
</evidence>
<dbReference type="RefSeq" id="WP_386105529.1">
    <property type="nucleotide sequence ID" value="NZ_JBHTJR010000022.1"/>
</dbReference>
<feature type="transmembrane region" description="Helical" evidence="8">
    <location>
        <begin position="148"/>
        <end position="175"/>
    </location>
</feature>
<dbReference type="EMBL" id="JBHTJR010000022">
    <property type="protein sequence ID" value="MFD0992339.1"/>
    <property type="molecule type" value="Genomic_DNA"/>
</dbReference>
<dbReference type="Pfam" id="PF13231">
    <property type="entry name" value="PMT_2"/>
    <property type="match status" value="1"/>
</dbReference>
<dbReference type="PANTHER" id="PTHR33908:SF11">
    <property type="entry name" value="MEMBRANE PROTEIN"/>
    <property type="match status" value="1"/>
</dbReference>
<protein>
    <submittedName>
        <fullName evidence="10">ArnT family glycosyltransferase</fullName>
        <ecNumber evidence="10">2.4.-.-</ecNumber>
    </submittedName>
</protein>
<keyword evidence="2" id="KW-1003">Cell membrane</keyword>
<feature type="transmembrane region" description="Helical" evidence="8">
    <location>
        <begin position="235"/>
        <end position="254"/>
    </location>
</feature>
<accession>A0ABW3JQS4</accession>
<keyword evidence="7 8" id="KW-0472">Membrane</keyword>
<evidence type="ECO:0000256" key="7">
    <source>
        <dbReference type="ARBA" id="ARBA00023136"/>
    </source>
</evidence>
<evidence type="ECO:0000256" key="4">
    <source>
        <dbReference type="ARBA" id="ARBA00022679"/>
    </source>
</evidence>
<feature type="transmembrane region" description="Helical" evidence="8">
    <location>
        <begin position="187"/>
        <end position="204"/>
    </location>
</feature>
<keyword evidence="11" id="KW-1185">Reference proteome</keyword>
<organism evidence="10 11">
    <name type="scientific">Tenacibaculum geojense</name>
    <dbReference type="NCBI Taxonomy" id="915352"/>
    <lineage>
        <taxon>Bacteria</taxon>
        <taxon>Pseudomonadati</taxon>
        <taxon>Bacteroidota</taxon>
        <taxon>Flavobacteriia</taxon>
        <taxon>Flavobacteriales</taxon>
        <taxon>Flavobacteriaceae</taxon>
        <taxon>Tenacibaculum</taxon>
    </lineage>
</organism>
<dbReference type="GO" id="GO:0016757">
    <property type="term" value="F:glycosyltransferase activity"/>
    <property type="evidence" value="ECO:0007669"/>
    <property type="project" value="UniProtKB-KW"/>
</dbReference>
<keyword evidence="5 8" id="KW-0812">Transmembrane</keyword>
<evidence type="ECO:0000256" key="3">
    <source>
        <dbReference type="ARBA" id="ARBA00022676"/>
    </source>
</evidence>
<proteinExistence type="predicted"/>
<keyword evidence="3 10" id="KW-0328">Glycosyltransferase</keyword>
<dbReference type="InterPro" id="IPR038731">
    <property type="entry name" value="RgtA/B/C-like"/>
</dbReference>
<dbReference type="PANTHER" id="PTHR33908">
    <property type="entry name" value="MANNOSYLTRANSFERASE YKCB-RELATED"/>
    <property type="match status" value="1"/>
</dbReference>
<feature type="transmembrane region" description="Helical" evidence="8">
    <location>
        <begin position="289"/>
        <end position="308"/>
    </location>
</feature>
<evidence type="ECO:0000259" key="9">
    <source>
        <dbReference type="Pfam" id="PF13231"/>
    </source>
</evidence>
<evidence type="ECO:0000256" key="1">
    <source>
        <dbReference type="ARBA" id="ARBA00004651"/>
    </source>
</evidence>
<evidence type="ECO:0000256" key="2">
    <source>
        <dbReference type="ARBA" id="ARBA00022475"/>
    </source>
</evidence>
<gene>
    <name evidence="10" type="ORF">ACFQ1U_03895</name>
</gene>
<dbReference type="Proteomes" id="UP001597062">
    <property type="component" value="Unassembled WGS sequence"/>
</dbReference>
<name>A0ABW3JQS4_9FLAO</name>
<comment type="subcellular location">
    <subcellularLocation>
        <location evidence="1">Cell membrane</location>
        <topology evidence="1">Multi-pass membrane protein</topology>
    </subcellularLocation>
</comment>
<evidence type="ECO:0000256" key="6">
    <source>
        <dbReference type="ARBA" id="ARBA00022989"/>
    </source>
</evidence>
<keyword evidence="4 10" id="KW-0808">Transferase</keyword>
<comment type="caution">
    <text evidence="10">The sequence shown here is derived from an EMBL/GenBank/DDBJ whole genome shotgun (WGS) entry which is preliminary data.</text>
</comment>
<feature type="transmembrane region" description="Helical" evidence="8">
    <location>
        <begin position="266"/>
        <end position="283"/>
    </location>
</feature>
<reference evidence="11" key="1">
    <citation type="journal article" date="2019" name="Int. J. Syst. Evol. Microbiol.">
        <title>The Global Catalogue of Microorganisms (GCM) 10K type strain sequencing project: providing services to taxonomists for standard genome sequencing and annotation.</title>
        <authorList>
            <consortium name="The Broad Institute Genomics Platform"/>
            <consortium name="The Broad Institute Genome Sequencing Center for Infectious Disease"/>
            <person name="Wu L."/>
            <person name="Ma J."/>
        </authorList>
    </citation>
    <scope>NUCLEOTIDE SEQUENCE [LARGE SCALE GENOMIC DNA]</scope>
    <source>
        <strain evidence="11">CCUG 60527</strain>
    </source>
</reference>